<dbReference type="SUPFAM" id="SSF46785">
    <property type="entry name" value="Winged helix' DNA-binding domain"/>
    <property type="match status" value="1"/>
</dbReference>
<evidence type="ECO:0000256" key="1">
    <source>
        <dbReference type="ARBA" id="ARBA00009437"/>
    </source>
</evidence>
<keyword evidence="2" id="KW-0805">Transcription regulation</keyword>
<dbReference type="InterPro" id="IPR036388">
    <property type="entry name" value="WH-like_DNA-bd_sf"/>
</dbReference>
<dbReference type="GO" id="GO:0032993">
    <property type="term" value="C:protein-DNA complex"/>
    <property type="evidence" value="ECO:0007669"/>
    <property type="project" value="TreeGrafter"/>
</dbReference>
<dbReference type="SUPFAM" id="SSF53850">
    <property type="entry name" value="Periplasmic binding protein-like II"/>
    <property type="match status" value="1"/>
</dbReference>
<proteinExistence type="inferred from homology"/>
<evidence type="ECO:0000256" key="4">
    <source>
        <dbReference type="ARBA" id="ARBA00023163"/>
    </source>
</evidence>
<dbReference type="EMBL" id="JACJVO010000024">
    <property type="protein sequence ID" value="MBB6733164.1"/>
    <property type="molecule type" value="Genomic_DNA"/>
</dbReference>
<dbReference type="PROSITE" id="PS50931">
    <property type="entry name" value="HTH_LYSR"/>
    <property type="match status" value="1"/>
</dbReference>
<dbReference type="InterPro" id="IPR005119">
    <property type="entry name" value="LysR_subst-bd"/>
</dbReference>
<keyword evidence="3" id="KW-0238">DNA-binding</keyword>
<sequence length="299" mass="33362">MDIRQLRYFLAVAQEGQVTGAARLLHMEQPPLSRQLKQLEEELNVTLFDRSGKRFKLTPAGELLRRRAEGLLAQLGETVQEIRELDGGVRGELSIGSAVSCISLLPERIARFAEAYPLVTFKIREGDHFLLGELLERRKIELAITRLPFEASFDADKYAVRRLPSDPFVALLPTDWGPSPADQAIRLEELAQLPFLALKTEHTTAMHELIQGEFRRSGLAPRILCECSSVALILAFVSAGVGATILPKSVTSTLALTNIRMCAIEQAEFRSEVGLVWLKDRHLSRGALRFMETFAGEQI</sequence>
<evidence type="ECO:0000256" key="3">
    <source>
        <dbReference type="ARBA" id="ARBA00023125"/>
    </source>
</evidence>
<dbReference type="CDD" id="cd05466">
    <property type="entry name" value="PBP2_LTTR_substrate"/>
    <property type="match status" value="1"/>
</dbReference>
<keyword evidence="7" id="KW-1185">Reference proteome</keyword>
<name>A0A7X0VWG1_9BACL</name>
<dbReference type="Pfam" id="PF00126">
    <property type="entry name" value="HTH_1"/>
    <property type="match status" value="1"/>
</dbReference>
<dbReference type="AlphaFoldDB" id="A0A7X0VWG1"/>
<evidence type="ECO:0000313" key="7">
    <source>
        <dbReference type="Proteomes" id="UP000564644"/>
    </source>
</evidence>
<dbReference type="FunFam" id="1.10.10.10:FF:000001">
    <property type="entry name" value="LysR family transcriptional regulator"/>
    <property type="match status" value="1"/>
</dbReference>
<accession>A0A7X0VWG1</accession>
<dbReference type="RefSeq" id="WP_185130815.1">
    <property type="nucleotide sequence ID" value="NZ_JACJVO010000024.1"/>
</dbReference>
<dbReference type="PANTHER" id="PTHR30346">
    <property type="entry name" value="TRANSCRIPTIONAL DUAL REGULATOR HCAR-RELATED"/>
    <property type="match status" value="1"/>
</dbReference>
<evidence type="ECO:0000259" key="5">
    <source>
        <dbReference type="PROSITE" id="PS50931"/>
    </source>
</evidence>
<dbReference type="GO" id="GO:0003700">
    <property type="term" value="F:DNA-binding transcription factor activity"/>
    <property type="evidence" value="ECO:0007669"/>
    <property type="project" value="InterPro"/>
</dbReference>
<organism evidence="6 7">
    <name type="scientific">Cohnella zeiphila</name>
    <dbReference type="NCBI Taxonomy" id="2761120"/>
    <lineage>
        <taxon>Bacteria</taxon>
        <taxon>Bacillati</taxon>
        <taxon>Bacillota</taxon>
        <taxon>Bacilli</taxon>
        <taxon>Bacillales</taxon>
        <taxon>Paenibacillaceae</taxon>
        <taxon>Cohnella</taxon>
    </lineage>
</organism>
<dbReference type="Gene3D" id="1.10.10.10">
    <property type="entry name" value="Winged helix-like DNA-binding domain superfamily/Winged helix DNA-binding domain"/>
    <property type="match status" value="1"/>
</dbReference>
<dbReference type="InterPro" id="IPR036390">
    <property type="entry name" value="WH_DNA-bd_sf"/>
</dbReference>
<dbReference type="GO" id="GO:0003677">
    <property type="term" value="F:DNA binding"/>
    <property type="evidence" value="ECO:0007669"/>
    <property type="project" value="UniProtKB-KW"/>
</dbReference>
<reference evidence="6 7" key="1">
    <citation type="submission" date="2020-08" db="EMBL/GenBank/DDBJ databases">
        <title>Cohnella phylogeny.</title>
        <authorList>
            <person name="Dunlap C."/>
        </authorList>
    </citation>
    <scope>NUCLEOTIDE SEQUENCE [LARGE SCALE GENOMIC DNA]</scope>
    <source>
        <strain evidence="6 7">CBP 2801</strain>
    </source>
</reference>
<evidence type="ECO:0000256" key="2">
    <source>
        <dbReference type="ARBA" id="ARBA00023015"/>
    </source>
</evidence>
<comment type="similarity">
    <text evidence="1">Belongs to the LysR transcriptional regulatory family.</text>
</comment>
<dbReference type="InterPro" id="IPR000847">
    <property type="entry name" value="LysR_HTH_N"/>
</dbReference>
<gene>
    <name evidence="6" type="ORF">H7C18_19785</name>
</gene>
<comment type="caution">
    <text evidence="6">The sequence shown here is derived from an EMBL/GenBank/DDBJ whole genome shotgun (WGS) entry which is preliminary data.</text>
</comment>
<protein>
    <submittedName>
        <fullName evidence="6">LysR family transcriptional regulator</fullName>
    </submittedName>
</protein>
<keyword evidence="4" id="KW-0804">Transcription</keyword>
<dbReference type="Proteomes" id="UP000564644">
    <property type="component" value="Unassembled WGS sequence"/>
</dbReference>
<dbReference type="Gene3D" id="3.40.190.290">
    <property type="match status" value="1"/>
</dbReference>
<dbReference type="Pfam" id="PF03466">
    <property type="entry name" value="LysR_substrate"/>
    <property type="match status" value="1"/>
</dbReference>
<evidence type="ECO:0000313" key="6">
    <source>
        <dbReference type="EMBL" id="MBB6733164.1"/>
    </source>
</evidence>
<dbReference type="PANTHER" id="PTHR30346:SF28">
    <property type="entry name" value="HTH-TYPE TRANSCRIPTIONAL REGULATOR CYNR"/>
    <property type="match status" value="1"/>
</dbReference>
<dbReference type="PRINTS" id="PR00039">
    <property type="entry name" value="HTHLYSR"/>
</dbReference>
<feature type="domain" description="HTH lysR-type" evidence="5">
    <location>
        <begin position="1"/>
        <end position="58"/>
    </location>
</feature>